<dbReference type="KEGG" id="sfh:SFHH103_03933"/>
<accession>G9A6B4</accession>
<reference evidence="2 3" key="1">
    <citation type="journal article" date="2012" name="J. Bacteriol.">
        <title>Genome sequence of the soybean symbiont Sinorhizobium fredii HH103.</title>
        <authorList>
            <person name="Weidner S."/>
            <person name="Becker A."/>
            <person name="Bonilla I."/>
            <person name="Jaenicke S."/>
            <person name="Lloret J."/>
            <person name="Margaret I."/>
            <person name="Puhler A."/>
            <person name="Ruiz-Sainz J.E."/>
            <person name="Schneiker-Bekel S."/>
            <person name="Szczepanowski R."/>
            <person name="Vinardell J.M."/>
            <person name="Zehner S."/>
            <person name="Gottfert M."/>
        </authorList>
    </citation>
    <scope>NUCLEOTIDE SEQUENCE [LARGE SCALE GENOMIC DNA]</scope>
    <source>
        <strain evidence="2 3">HH103</strain>
    </source>
</reference>
<feature type="region of interest" description="Disordered" evidence="1">
    <location>
        <begin position="258"/>
        <end position="278"/>
    </location>
</feature>
<protein>
    <submittedName>
        <fullName evidence="2">Uncharacterized protein</fullName>
    </submittedName>
</protein>
<proteinExistence type="predicted"/>
<evidence type="ECO:0000313" key="3">
    <source>
        <dbReference type="Proteomes" id="UP000007735"/>
    </source>
</evidence>
<dbReference type="HOGENOM" id="CLU_1000669_0_0_5"/>
<evidence type="ECO:0000256" key="1">
    <source>
        <dbReference type="SAM" id="MobiDB-lite"/>
    </source>
</evidence>
<dbReference type="Proteomes" id="UP000007735">
    <property type="component" value="Chromosome"/>
</dbReference>
<evidence type="ECO:0000313" key="2">
    <source>
        <dbReference type="EMBL" id="CCE98424.1"/>
    </source>
</evidence>
<dbReference type="STRING" id="1117943.SFHH103_03933"/>
<dbReference type="EMBL" id="HE616890">
    <property type="protein sequence ID" value="CCE98424.1"/>
    <property type="molecule type" value="Genomic_DNA"/>
</dbReference>
<sequence length="278" mass="31121">MRKIAGGSVQSQRVSFTERELLTSVSKNLYGRDYRKIVKALLNGPRPMYVSDFGHGNGATLKQALSDETIMVVGRTNAAPKTYFFTPGFLQELTDAVNGLRTIYGGGLPHLASLKREGVMVAQYAKCLDALASEAGISVQRLKGAFIDCRYIMADASADEVDKGWFCECSFQGAVYFAKTTEGIEYQRVLSERLEALASEERARSGSLGEIVARTKAARQTSREKFERYVNAVLHPHEPGNRYENTYFDELKGRRFRPKTRSTAAERQKGNAWSRFRM</sequence>
<dbReference type="AlphaFoldDB" id="G9A6B4"/>
<name>G9A6B4_SINF1</name>
<organism evidence="2 3">
    <name type="scientific">Sinorhizobium fredii (strain HH103)</name>
    <dbReference type="NCBI Taxonomy" id="1117943"/>
    <lineage>
        <taxon>Bacteria</taxon>
        <taxon>Pseudomonadati</taxon>
        <taxon>Pseudomonadota</taxon>
        <taxon>Alphaproteobacteria</taxon>
        <taxon>Hyphomicrobiales</taxon>
        <taxon>Rhizobiaceae</taxon>
        <taxon>Sinorhizobium/Ensifer group</taxon>
        <taxon>Sinorhizobium</taxon>
    </lineage>
</organism>
<gene>
    <name evidence="2" type="ordered locus">SFHH103_03933</name>
</gene>